<feature type="transmembrane region" description="Helical" evidence="5">
    <location>
        <begin position="22"/>
        <end position="42"/>
    </location>
</feature>
<evidence type="ECO:0000256" key="5">
    <source>
        <dbReference type="SAM" id="Phobius"/>
    </source>
</evidence>
<evidence type="ECO:0000256" key="1">
    <source>
        <dbReference type="ARBA" id="ARBA00004167"/>
    </source>
</evidence>
<comment type="caution">
    <text evidence="7">The sequence shown here is derived from an EMBL/GenBank/DDBJ whole genome shotgun (WGS) entry which is preliminary data.</text>
</comment>
<sequence length="1369" mass="148313">MTSTPTNNDQSPAQKAPARYRWAYWLCGFFLALFAAIMWITLTASGTRVAFSLLEKTLPQLSVNGISGELARDLRLQSLLWKSEEFELELQGVHLQWQGSQLFSGSADFKELTASSVRVATAHSDTQSVFPDHLGLPLRLKAEQLAIGTLLVETIKGKQRQKDIELRALTGQFAWDGQRYMANASADSDYGKANARLSLNGAAPFDLNGVASLESHPHPDVPPVTLDLQVVGNLRSFHASLDARPLLKENSLQAGLTGHAELDVFPFSQPALGPATIAFQHLNPAAWHASLPEADLDLRADVLLQQTQRSDKHSTTSLRASINIRNLLSGNLDKNRVPVDSVSANLQVLPERMLMEQLEIGLPGKSAIQLSGDLGWGKAIRADAKVQLRKINLKDFSGKLYQTAINGDLIIKTTDGKQIFSRGELNDSNGHLQLKATADIVKKVISLEQLDLQFADARLTADGSYQFSQQQFQLNTQIKNINPAKWGKFPNGDVNADIALDGRLKPKWSLHAIVRQLGGHYAGQTLKGSVDAELQGVSQWLVRPSTIEVGSNKLSAQGRWGQAGDQLNLNADWPALQELNPLLQIWGLNLAGKVKGQIQLSGQLRQPGLLADLQADQLNVEYAGKRYRAETVAFNAKAPDLKNAPVQSTLKLRQIQGDIPLLAHLQDGVGQDVQQIDQLDWTLQGQLTSHQSALQLTLNPRQRLNMQVRGAMQSEKDLWRWQGELSNLQLSGQPSANLQAPVKLELSEKGLRAGAIRLQTSLAQIHAETLEIGKSGLTSNGSMQDIRLIDILQRFRQQTTLSGDLRLQASWNLRLDDTANVQVALKRQSGELRFQDPDGTGASIPAGLKDLQLNIRTAGLISGTDREKLIADIRAEGSRLGLMQLHAESALHKREGIWTLAGEQALAGNGSAEILDLEWMGPLVYPGLVMKGQLRADVALAGKLSQPDWKAHVRGSKLELAFASEGLLLPNGELDADINGMHLRLNQLNFASAVNMVPQHSQFKGLDLLGKKGEFRASGDIDLGKETGSIQASWQQFPLLQRKDRWLVVSGEAGVKESANIWSLQGKLTADGAFFRLPKMPPPSLSSDVIVQNKRAQKVSGEPDPNAKKVIRTRLDMTFDMGPKFVFVGRGLDTGLAGSLRLRSADGSPLQANGSISTRNGLYEGYGQQLEIERGILNFQGPPLNPGLNILAIRPGLASQVGVEVIGTVSNPQVRLYSDTAMPDSDKLAWLVLGRGSDQLSSGDASLLLSAASAIFGGDGSRNIPRDVVQGLGFDEFSIGSAKTAAGSRLPGQTIAGATGISSSSSSPSDQVVTVGKRLMPGLVLSIERGLGDASGALKLSWQLTRRVTVIGRAGSESALDVNYTFSFN</sequence>
<keyword evidence="2 5" id="KW-0812">Transmembrane</keyword>
<evidence type="ECO:0000313" key="7">
    <source>
        <dbReference type="EMBL" id="MBR7781305.1"/>
    </source>
</evidence>
<feature type="domain" description="Translocation and assembly module TamB C-terminal" evidence="6">
    <location>
        <begin position="1009"/>
        <end position="1368"/>
    </location>
</feature>
<accession>A0A941DJV2</accession>
<dbReference type="PANTHER" id="PTHR36985:SF1">
    <property type="entry name" value="TRANSLOCATION AND ASSEMBLY MODULE SUBUNIT TAMB"/>
    <property type="match status" value="1"/>
</dbReference>
<evidence type="ECO:0000256" key="3">
    <source>
        <dbReference type="ARBA" id="ARBA00022989"/>
    </source>
</evidence>
<keyword evidence="8" id="KW-1185">Reference proteome</keyword>
<evidence type="ECO:0000259" key="6">
    <source>
        <dbReference type="Pfam" id="PF04357"/>
    </source>
</evidence>
<keyword evidence="3 5" id="KW-1133">Transmembrane helix</keyword>
<protein>
    <submittedName>
        <fullName evidence="7">Translocation/assembly module TamB domain-containing protein</fullName>
    </submittedName>
</protein>
<evidence type="ECO:0000256" key="2">
    <source>
        <dbReference type="ARBA" id="ARBA00022692"/>
    </source>
</evidence>
<proteinExistence type="predicted"/>
<dbReference type="Proteomes" id="UP000680067">
    <property type="component" value="Unassembled WGS sequence"/>
</dbReference>
<keyword evidence="4 5" id="KW-0472">Membrane</keyword>
<dbReference type="InterPro" id="IPR007452">
    <property type="entry name" value="TamB_C"/>
</dbReference>
<gene>
    <name evidence="7" type="ORF">KDM89_04040</name>
</gene>
<dbReference type="GO" id="GO:0009306">
    <property type="term" value="P:protein secretion"/>
    <property type="evidence" value="ECO:0007669"/>
    <property type="project" value="InterPro"/>
</dbReference>
<dbReference type="EMBL" id="JAGSPN010000002">
    <property type="protein sequence ID" value="MBR7781305.1"/>
    <property type="molecule type" value="Genomic_DNA"/>
</dbReference>
<evidence type="ECO:0000256" key="4">
    <source>
        <dbReference type="ARBA" id="ARBA00023136"/>
    </source>
</evidence>
<dbReference type="Pfam" id="PF04357">
    <property type="entry name" value="TamB"/>
    <property type="match status" value="1"/>
</dbReference>
<comment type="subcellular location">
    <subcellularLocation>
        <location evidence="1">Membrane</location>
        <topology evidence="1">Single-pass membrane protein</topology>
    </subcellularLocation>
</comment>
<dbReference type="PANTHER" id="PTHR36985">
    <property type="entry name" value="TRANSLOCATION AND ASSEMBLY MODULE SUBUNIT TAMB"/>
    <property type="match status" value="1"/>
</dbReference>
<name>A0A941DJV2_9BURK</name>
<reference evidence="7" key="1">
    <citation type="submission" date="2021-04" db="EMBL/GenBank/DDBJ databases">
        <title>novel species isolated from subtropical streams in China.</title>
        <authorList>
            <person name="Lu H."/>
        </authorList>
    </citation>
    <scope>NUCLEOTIDE SEQUENCE</scope>
    <source>
        <strain evidence="7">LFS511W</strain>
    </source>
</reference>
<dbReference type="GO" id="GO:0005886">
    <property type="term" value="C:plasma membrane"/>
    <property type="evidence" value="ECO:0007669"/>
    <property type="project" value="InterPro"/>
</dbReference>
<dbReference type="RefSeq" id="WP_212686673.1">
    <property type="nucleotide sequence ID" value="NZ_JAGSPN010000002.1"/>
</dbReference>
<evidence type="ECO:0000313" key="8">
    <source>
        <dbReference type="Proteomes" id="UP000680067"/>
    </source>
</evidence>
<dbReference type="GO" id="GO:0097347">
    <property type="term" value="C:TAM protein secretion complex"/>
    <property type="evidence" value="ECO:0007669"/>
    <property type="project" value="TreeGrafter"/>
</dbReference>
<organism evidence="7 8">
    <name type="scientific">Undibacterium luofuense</name>
    <dbReference type="NCBI Taxonomy" id="2828733"/>
    <lineage>
        <taxon>Bacteria</taxon>
        <taxon>Pseudomonadati</taxon>
        <taxon>Pseudomonadota</taxon>
        <taxon>Betaproteobacteria</taxon>
        <taxon>Burkholderiales</taxon>
        <taxon>Oxalobacteraceae</taxon>
        <taxon>Undibacterium</taxon>
    </lineage>
</organism>